<protein>
    <recommendedName>
        <fullName evidence="4">Phosphonoacetaldehyde methylase</fullName>
    </recommendedName>
</protein>
<gene>
    <name evidence="2" type="ORF">I5L03_05145</name>
</gene>
<reference evidence="2 3" key="1">
    <citation type="submission" date="2020-11" db="EMBL/GenBank/DDBJ databases">
        <title>Erythrobacter sediminis sp. nov., a marine bacterium from a tidal flat of Garorim Bay.</title>
        <authorList>
            <person name="Kim D."/>
            <person name="Yoo Y."/>
            <person name="Kim J.-J."/>
        </authorList>
    </citation>
    <scope>NUCLEOTIDE SEQUENCE [LARGE SCALE GENOMIC DNA]</scope>
    <source>
        <strain evidence="2 3">JGD-13</strain>
    </source>
</reference>
<keyword evidence="1" id="KW-1133">Transmembrane helix</keyword>
<evidence type="ECO:0008006" key="4">
    <source>
        <dbReference type="Google" id="ProtNLM"/>
    </source>
</evidence>
<evidence type="ECO:0000256" key="1">
    <source>
        <dbReference type="SAM" id="Phobius"/>
    </source>
</evidence>
<dbReference type="SUPFAM" id="SSF51004">
    <property type="entry name" value="C-terminal (heme d1) domain of cytochrome cd1-nitrite reductase"/>
    <property type="match status" value="1"/>
</dbReference>
<feature type="transmembrane region" description="Helical" evidence="1">
    <location>
        <begin position="15"/>
        <end position="38"/>
    </location>
</feature>
<dbReference type="InterPro" id="IPR011048">
    <property type="entry name" value="Haem_d1_sf"/>
</dbReference>
<evidence type="ECO:0000313" key="3">
    <source>
        <dbReference type="Proteomes" id="UP000602442"/>
    </source>
</evidence>
<keyword evidence="3" id="KW-1185">Reference proteome</keyword>
<name>A0ABS0N1Y2_9SPHN</name>
<keyword evidence="1" id="KW-0472">Membrane</keyword>
<keyword evidence="1" id="KW-0812">Transmembrane</keyword>
<sequence length="161" mass="17010">MSHAHDHENTIPRPALVSAIAFVGVSFLLTLAVTFGFIDRAAVPSVERAQANVSAVAERDLRFLDQEDGSVIVTDVSNGDTVIVVDTETQSGGFVRGVLRGLARERRAHGIGAEPPFALTMWEDGSLSIADSATGRTLELGGFGPDNRAIFVSMLDDGSVS</sequence>
<comment type="caution">
    <text evidence="2">The sequence shown here is derived from an EMBL/GenBank/DDBJ whole genome shotgun (WGS) entry which is preliminary data.</text>
</comment>
<proteinExistence type="predicted"/>
<dbReference type="NCBIfam" id="TIGR03054">
    <property type="entry name" value="photo_alph_chp1"/>
    <property type="match status" value="1"/>
</dbReference>
<accession>A0ABS0N1Y2</accession>
<dbReference type="Proteomes" id="UP000602442">
    <property type="component" value="Unassembled WGS sequence"/>
</dbReference>
<dbReference type="InterPro" id="IPR017495">
    <property type="entry name" value="PuhC"/>
</dbReference>
<dbReference type="RefSeq" id="WP_197920599.1">
    <property type="nucleotide sequence ID" value="NZ_CAWPTA010000006.1"/>
</dbReference>
<evidence type="ECO:0000313" key="2">
    <source>
        <dbReference type="EMBL" id="MBH5321964.1"/>
    </source>
</evidence>
<dbReference type="EMBL" id="JAEANY010000001">
    <property type="protein sequence ID" value="MBH5321964.1"/>
    <property type="molecule type" value="Genomic_DNA"/>
</dbReference>
<organism evidence="2 3">
    <name type="scientific">Aurantiacibacter sediminis</name>
    <dbReference type="NCBI Taxonomy" id="2793064"/>
    <lineage>
        <taxon>Bacteria</taxon>
        <taxon>Pseudomonadati</taxon>
        <taxon>Pseudomonadota</taxon>
        <taxon>Alphaproteobacteria</taxon>
        <taxon>Sphingomonadales</taxon>
        <taxon>Erythrobacteraceae</taxon>
        <taxon>Aurantiacibacter</taxon>
    </lineage>
</organism>